<dbReference type="EMBL" id="JAWZYT010003028">
    <property type="protein sequence ID" value="KAK4300576.1"/>
    <property type="molecule type" value="Genomic_DNA"/>
</dbReference>
<organism evidence="2 3">
    <name type="scientific">Petrolisthes manimaculis</name>
    <dbReference type="NCBI Taxonomy" id="1843537"/>
    <lineage>
        <taxon>Eukaryota</taxon>
        <taxon>Metazoa</taxon>
        <taxon>Ecdysozoa</taxon>
        <taxon>Arthropoda</taxon>
        <taxon>Crustacea</taxon>
        <taxon>Multicrustacea</taxon>
        <taxon>Malacostraca</taxon>
        <taxon>Eumalacostraca</taxon>
        <taxon>Eucarida</taxon>
        <taxon>Decapoda</taxon>
        <taxon>Pleocyemata</taxon>
        <taxon>Anomura</taxon>
        <taxon>Galatheoidea</taxon>
        <taxon>Porcellanidae</taxon>
        <taxon>Petrolisthes</taxon>
    </lineage>
</organism>
<sequence length="97" mass="11101">MRDYPDYKYRPRRKPKTLKKDGYPYSFPYLPTALDPLRNQACARTLPYTCEGKRMGDGEVKGRGWEMGSEGKRMGDGEVKGRGWEMGTEGKRMGDGE</sequence>
<keyword evidence="3" id="KW-1185">Reference proteome</keyword>
<dbReference type="AlphaFoldDB" id="A0AAE1TX23"/>
<reference evidence="2" key="1">
    <citation type="submission" date="2023-11" db="EMBL/GenBank/DDBJ databases">
        <title>Genome assemblies of two species of porcelain crab, Petrolisthes cinctipes and Petrolisthes manimaculis (Anomura: Porcellanidae).</title>
        <authorList>
            <person name="Angst P."/>
        </authorList>
    </citation>
    <scope>NUCLEOTIDE SEQUENCE</scope>
    <source>
        <strain evidence="2">PB745_02</strain>
        <tissue evidence="2">Gill</tissue>
    </source>
</reference>
<comment type="caution">
    <text evidence="2">The sequence shown here is derived from an EMBL/GenBank/DDBJ whole genome shotgun (WGS) entry which is preliminary data.</text>
</comment>
<accession>A0AAE1TX23</accession>
<gene>
    <name evidence="2" type="ORF">Pmani_027227</name>
</gene>
<proteinExistence type="predicted"/>
<evidence type="ECO:0000313" key="3">
    <source>
        <dbReference type="Proteomes" id="UP001292094"/>
    </source>
</evidence>
<name>A0AAE1TX23_9EUCA</name>
<protein>
    <submittedName>
        <fullName evidence="2">Uncharacterized protein</fullName>
    </submittedName>
</protein>
<dbReference type="Proteomes" id="UP001292094">
    <property type="component" value="Unassembled WGS sequence"/>
</dbReference>
<feature type="region of interest" description="Disordered" evidence="1">
    <location>
        <begin position="59"/>
        <end position="97"/>
    </location>
</feature>
<feature type="region of interest" description="Disordered" evidence="1">
    <location>
        <begin position="1"/>
        <end position="21"/>
    </location>
</feature>
<evidence type="ECO:0000256" key="1">
    <source>
        <dbReference type="SAM" id="MobiDB-lite"/>
    </source>
</evidence>
<evidence type="ECO:0000313" key="2">
    <source>
        <dbReference type="EMBL" id="KAK4300576.1"/>
    </source>
</evidence>